<dbReference type="Proteomes" id="UP000529783">
    <property type="component" value="Unassembled WGS sequence"/>
</dbReference>
<keyword evidence="2" id="KW-0378">Hydrolase</keyword>
<keyword evidence="4" id="KW-0479">Metal-binding</keyword>
<dbReference type="AlphaFoldDB" id="A0A7Y9EGA4"/>
<dbReference type="SUPFAM" id="SSF63829">
    <property type="entry name" value="Calcium-dependent phosphotriesterase"/>
    <property type="match status" value="1"/>
</dbReference>
<evidence type="ECO:0000256" key="1">
    <source>
        <dbReference type="ARBA" id="ARBA00008853"/>
    </source>
</evidence>
<dbReference type="PANTHER" id="PTHR47572">
    <property type="entry name" value="LIPOPROTEIN-RELATED"/>
    <property type="match status" value="1"/>
</dbReference>
<name>A0A7Y9EGA4_9ACTN</name>
<dbReference type="InterPro" id="IPR011042">
    <property type="entry name" value="6-blade_b-propeller_TolB-like"/>
</dbReference>
<comment type="similarity">
    <text evidence="1">Belongs to the SMP-30/CGR1 family.</text>
</comment>
<dbReference type="EMBL" id="JACCBA010000001">
    <property type="protein sequence ID" value="NYD47220.1"/>
    <property type="molecule type" value="Genomic_DNA"/>
</dbReference>
<dbReference type="InterPro" id="IPR051262">
    <property type="entry name" value="SMP-30/CGR1_Lactonase"/>
</dbReference>
<feature type="binding site" evidence="4">
    <location>
        <position position="192"/>
    </location>
    <ligand>
        <name>a divalent metal cation</name>
        <dbReference type="ChEBI" id="CHEBI:60240"/>
    </ligand>
</feature>
<dbReference type="Gene3D" id="2.120.10.30">
    <property type="entry name" value="TolB, C-terminal domain"/>
    <property type="match status" value="1"/>
</dbReference>
<protein>
    <submittedName>
        <fullName evidence="6">Sugar lactone lactonase YvrE</fullName>
    </submittedName>
</protein>
<keyword evidence="4" id="KW-0862">Zinc</keyword>
<evidence type="ECO:0000256" key="2">
    <source>
        <dbReference type="ARBA" id="ARBA00022801"/>
    </source>
</evidence>
<dbReference type="GO" id="GO:0016787">
    <property type="term" value="F:hydrolase activity"/>
    <property type="evidence" value="ECO:0007669"/>
    <property type="project" value="UniProtKB-KW"/>
</dbReference>
<dbReference type="GO" id="GO:0046872">
    <property type="term" value="F:metal ion binding"/>
    <property type="evidence" value="ECO:0007669"/>
    <property type="project" value="UniProtKB-KW"/>
</dbReference>
<dbReference type="Pfam" id="PF08450">
    <property type="entry name" value="SGL"/>
    <property type="match status" value="1"/>
</dbReference>
<proteinExistence type="inferred from homology"/>
<dbReference type="RefSeq" id="WP_179844330.1">
    <property type="nucleotide sequence ID" value="NZ_JACCBA010000001.1"/>
</dbReference>
<feature type="binding site" evidence="4">
    <location>
        <position position="113"/>
    </location>
    <ligand>
        <name>substrate</name>
    </ligand>
</feature>
<feature type="binding site" evidence="4">
    <location>
        <position position="145"/>
    </location>
    <ligand>
        <name>a divalent metal cation</name>
        <dbReference type="ChEBI" id="CHEBI:60240"/>
    </ligand>
</feature>
<reference evidence="6 7" key="1">
    <citation type="submission" date="2020-07" db="EMBL/GenBank/DDBJ databases">
        <title>Sequencing the genomes of 1000 actinobacteria strains.</title>
        <authorList>
            <person name="Klenk H.-P."/>
        </authorList>
    </citation>
    <scope>NUCLEOTIDE SEQUENCE [LARGE SCALE GENOMIC DNA]</scope>
    <source>
        <strain evidence="6 7">DSM 40398</strain>
    </source>
</reference>
<sequence length="280" mass="29255">MDEVRTLLDGRGLVESPRWHGDRLYFSDWSAGEVVAVGPDGADEVVARVASLPLCTAWLPDGRMVIVSSPDGRLLRREPDGSLVTHADLGRPGWNDVVADGRGNVYVNRAGFDPMAGEEFAPGAVALVRPDGSVREVADGIAFPNGMAVTPGDSTLIVADSYGGCLVAFDIGADGELSGRRTWAELGDGVPDGICVDAEGAVWYADVPNRRCVRVAEGGEVLRVVDLDRGGFACVLGGPDGTTLFVTAAEWRGMTEAEPVTPGSGRVLAVEVDVPGAGRP</sequence>
<evidence type="ECO:0000256" key="4">
    <source>
        <dbReference type="PIRSR" id="PIRSR605511-2"/>
    </source>
</evidence>
<gene>
    <name evidence="6" type="ORF">BJY14_003203</name>
</gene>
<comment type="cofactor">
    <cofactor evidence="4">
        <name>Zn(2+)</name>
        <dbReference type="ChEBI" id="CHEBI:29105"/>
    </cofactor>
    <text evidence="4">Binds 1 divalent metal cation per subunit.</text>
</comment>
<evidence type="ECO:0000313" key="6">
    <source>
        <dbReference type="EMBL" id="NYD47220.1"/>
    </source>
</evidence>
<accession>A0A7Y9EGA4</accession>
<feature type="binding site" evidence="4">
    <location>
        <position position="95"/>
    </location>
    <ligand>
        <name>substrate</name>
    </ligand>
</feature>
<evidence type="ECO:0000259" key="5">
    <source>
        <dbReference type="Pfam" id="PF08450"/>
    </source>
</evidence>
<keyword evidence="7" id="KW-1185">Reference proteome</keyword>
<comment type="caution">
    <text evidence="6">The sequence shown here is derived from an EMBL/GenBank/DDBJ whole genome shotgun (WGS) entry which is preliminary data.</text>
</comment>
<dbReference type="PRINTS" id="PR01790">
    <property type="entry name" value="SMP30FAMILY"/>
</dbReference>
<organism evidence="6 7">
    <name type="scientific">Actinomadura luteofluorescens</name>
    <dbReference type="NCBI Taxonomy" id="46163"/>
    <lineage>
        <taxon>Bacteria</taxon>
        <taxon>Bacillati</taxon>
        <taxon>Actinomycetota</taxon>
        <taxon>Actinomycetes</taxon>
        <taxon>Streptosporangiales</taxon>
        <taxon>Thermomonosporaceae</taxon>
        <taxon>Actinomadura</taxon>
    </lineage>
</organism>
<feature type="domain" description="SMP-30/Gluconolactonase/LRE-like region" evidence="5">
    <location>
        <begin position="15"/>
        <end position="249"/>
    </location>
</feature>
<feature type="active site" description="Proton donor/acceptor" evidence="3">
    <location>
        <position position="192"/>
    </location>
</feature>
<feature type="binding site" evidence="4">
    <location>
        <position position="15"/>
    </location>
    <ligand>
        <name>a divalent metal cation</name>
        <dbReference type="ChEBI" id="CHEBI:60240"/>
    </ligand>
</feature>
<evidence type="ECO:0000313" key="7">
    <source>
        <dbReference type="Proteomes" id="UP000529783"/>
    </source>
</evidence>
<evidence type="ECO:0000256" key="3">
    <source>
        <dbReference type="PIRSR" id="PIRSR605511-1"/>
    </source>
</evidence>
<dbReference type="InterPro" id="IPR005511">
    <property type="entry name" value="SMP-30"/>
</dbReference>
<dbReference type="InterPro" id="IPR013658">
    <property type="entry name" value="SGL"/>
</dbReference>
<dbReference type="PANTHER" id="PTHR47572:SF4">
    <property type="entry name" value="LACTONASE DRP35"/>
    <property type="match status" value="1"/>
</dbReference>